<evidence type="ECO:0000256" key="1">
    <source>
        <dbReference type="SAM" id="MobiDB-lite"/>
    </source>
</evidence>
<name>A0A1Y6LPP9_ZYMTR</name>
<evidence type="ECO:0000313" key="2">
    <source>
        <dbReference type="EMBL" id="SMY26357.1"/>
    </source>
</evidence>
<reference evidence="2 3" key="1">
    <citation type="submission" date="2016-10" db="EMBL/GenBank/DDBJ databases">
        <authorList>
            <person name="Varghese N."/>
        </authorList>
    </citation>
    <scope>NUCLEOTIDE SEQUENCE [LARGE SCALE GENOMIC DNA]</scope>
</reference>
<dbReference type="Proteomes" id="UP000215453">
    <property type="component" value="Chromosome 7"/>
</dbReference>
<sequence length="164" mass="18525">MPTSEQNAFFEQVSPSGRRASSSREWPQQPRRKSRSSRGAARGHIELKKDEDDEDEEIFVQQATQAFFSPRIQAAASPGRLDRLVRVSLDQDEVSRRVHTHQQDSQGALWVPLLDSLLDKDWILTSANWHNIIPSATSAKQSLHQGSRMHHDASTSSLLRSSDK</sequence>
<protein>
    <submittedName>
        <fullName evidence="2">Uncharacterized protein</fullName>
    </submittedName>
</protein>
<organism evidence="2 3">
    <name type="scientific">Zymoseptoria tritici ST99CH_1A5</name>
    <dbReference type="NCBI Taxonomy" id="1276529"/>
    <lineage>
        <taxon>Eukaryota</taxon>
        <taxon>Fungi</taxon>
        <taxon>Dikarya</taxon>
        <taxon>Ascomycota</taxon>
        <taxon>Pezizomycotina</taxon>
        <taxon>Dothideomycetes</taxon>
        <taxon>Dothideomycetidae</taxon>
        <taxon>Mycosphaerellales</taxon>
        <taxon>Mycosphaerellaceae</taxon>
        <taxon>Zymoseptoria</taxon>
    </lineage>
</organism>
<dbReference type="EMBL" id="LT882682">
    <property type="protein sequence ID" value="SMY26357.1"/>
    <property type="molecule type" value="Genomic_DNA"/>
</dbReference>
<feature type="compositionally biased region" description="Polar residues" evidence="1">
    <location>
        <begin position="154"/>
        <end position="164"/>
    </location>
</feature>
<evidence type="ECO:0000313" key="3">
    <source>
        <dbReference type="Proteomes" id="UP000215453"/>
    </source>
</evidence>
<feature type="region of interest" description="Disordered" evidence="1">
    <location>
        <begin position="1"/>
        <end position="55"/>
    </location>
</feature>
<accession>A0A1Y6LPP9</accession>
<feature type="compositionally biased region" description="Polar residues" evidence="1">
    <location>
        <begin position="1"/>
        <end position="26"/>
    </location>
</feature>
<feature type="region of interest" description="Disordered" evidence="1">
    <location>
        <begin position="140"/>
        <end position="164"/>
    </location>
</feature>
<gene>
    <name evidence="2" type="ORF">ZT1A5_G7800</name>
</gene>
<proteinExistence type="predicted"/>
<dbReference type="AlphaFoldDB" id="A0A1Y6LPP9"/>